<proteinExistence type="predicted"/>
<name>A0A2M7W685_9BACT</name>
<dbReference type="EMBL" id="PFQG01000095">
    <property type="protein sequence ID" value="PJA22600.1"/>
    <property type="molecule type" value="Genomic_DNA"/>
</dbReference>
<evidence type="ECO:0000313" key="1">
    <source>
        <dbReference type="EMBL" id="PJA22600.1"/>
    </source>
</evidence>
<dbReference type="AlphaFoldDB" id="A0A2M7W685"/>
<comment type="caution">
    <text evidence="1">The sequence shown here is derived from an EMBL/GenBank/DDBJ whole genome shotgun (WGS) entry which is preliminary data.</text>
</comment>
<evidence type="ECO:0008006" key="3">
    <source>
        <dbReference type="Google" id="ProtNLM"/>
    </source>
</evidence>
<organism evidence="1 2">
    <name type="scientific">Candidatus Beckwithbacteria bacterium CG_4_10_14_0_2_um_filter_47_25</name>
    <dbReference type="NCBI Taxonomy" id="1974493"/>
    <lineage>
        <taxon>Bacteria</taxon>
        <taxon>Candidatus Beckwithiibacteriota</taxon>
    </lineage>
</organism>
<evidence type="ECO:0000313" key="2">
    <source>
        <dbReference type="Proteomes" id="UP000228627"/>
    </source>
</evidence>
<protein>
    <recommendedName>
        <fullName evidence="3">OmpR/PhoB-type domain-containing protein</fullName>
    </recommendedName>
</protein>
<sequence length="107" mass="12133">MVNNEYNPVVTVDGEPIEWRSDLLGNYLSQVGSSYHLKQDLLGLLLALSPNVVSHEQLTSFLQISVDSLESLVYQTRRSMRKRGYPLRGLVEIETIINAGYRLKPVE</sequence>
<dbReference type="Proteomes" id="UP000228627">
    <property type="component" value="Unassembled WGS sequence"/>
</dbReference>
<accession>A0A2M7W685</accession>
<gene>
    <name evidence="1" type="ORF">COX59_02580</name>
</gene>
<reference evidence="2" key="1">
    <citation type="submission" date="2017-09" db="EMBL/GenBank/DDBJ databases">
        <title>Depth-based differentiation of microbial function through sediment-hosted aquifers and enrichment of novel symbionts in the deep terrestrial subsurface.</title>
        <authorList>
            <person name="Probst A.J."/>
            <person name="Ladd B."/>
            <person name="Jarett J.K."/>
            <person name="Geller-Mcgrath D.E."/>
            <person name="Sieber C.M.K."/>
            <person name="Emerson J.B."/>
            <person name="Anantharaman K."/>
            <person name="Thomas B.C."/>
            <person name="Malmstrom R."/>
            <person name="Stieglmeier M."/>
            <person name="Klingl A."/>
            <person name="Woyke T."/>
            <person name="Ryan C.M."/>
            <person name="Banfield J.F."/>
        </authorList>
    </citation>
    <scope>NUCLEOTIDE SEQUENCE [LARGE SCALE GENOMIC DNA]</scope>
</reference>